<dbReference type="SUPFAM" id="SSF46894">
    <property type="entry name" value="C-terminal effector domain of the bipartite response regulators"/>
    <property type="match status" value="1"/>
</dbReference>
<organism evidence="3 4">
    <name type="scientific">Erwinia typographi</name>
    <dbReference type="NCBI Taxonomy" id="371042"/>
    <lineage>
        <taxon>Bacteria</taxon>
        <taxon>Pseudomonadati</taxon>
        <taxon>Pseudomonadota</taxon>
        <taxon>Gammaproteobacteria</taxon>
        <taxon>Enterobacterales</taxon>
        <taxon>Erwiniaceae</taxon>
        <taxon>Erwinia</taxon>
    </lineage>
</organism>
<gene>
    <name evidence="3" type="ORF">NG99_04920</name>
</gene>
<dbReference type="SMART" id="SM00421">
    <property type="entry name" value="HTH_LUXR"/>
    <property type="match status" value="1"/>
</dbReference>
<evidence type="ECO:0000259" key="2">
    <source>
        <dbReference type="PROSITE" id="PS50043"/>
    </source>
</evidence>
<accession>A0A0A3ZB50</accession>
<keyword evidence="1" id="KW-0238">DNA-binding</keyword>
<dbReference type="STRING" id="371042.NG99_04920"/>
<reference evidence="3 4" key="1">
    <citation type="submission" date="2014-10" db="EMBL/GenBank/DDBJ databases">
        <title>Genome sequence of Erwinia typographi M043b.</title>
        <authorList>
            <person name="Chan K.-G."/>
            <person name="Tan W.-S."/>
        </authorList>
    </citation>
    <scope>NUCLEOTIDE SEQUENCE [LARGE SCALE GENOMIC DNA]</scope>
    <source>
        <strain evidence="3 4">M043b</strain>
    </source>
</reference>
<evidence type="ECO:0000313" key="3">
    <source>
        <dbReference type="EMBL" id="KGT94989.1"/>
    </source>
</evidence>
<name>A0A0A3ZB50_9GAMM</name>
<dbReference type="EMBL" id="JRUQ01000019">
    <property type="protein sequence ID" value="KGT94989.1"/>
    <property type="molecule type" value="Genomic_DNA"/>
</dbReference>
<feature type="domain" description="HTH luxR-type" evidence="2">
    <location>
        <begin position="108"/>
        <end position="173"/>
    </location>
</feature>
<sequence>MHLGLCERRNHLPVILKNELKPITSAFNENKNTLLAYVDDRLDERDVLKWLRNAKDLYNNISVINISVKKKSQTSGLYKITLTQYERKCEYHQRNKNKIQEKKFAEFHKKQNVKLTRTEKEVLSLMISGQSIADISKTLNCSAKVIYTHRYNIIKKYGYRTFNELYISILGDGQ</sequence>
<dbReference type="GO" id="GO:0003677">
    <property type="term" value="F:DNA binding"/>
    <property type="evidence" value="ECO:0007669"/>
    <property type="project" value="UniProtKB-KW"/>
</dbReference>
<keyword evidence="4" id="KW-1185">Reference proteome</keyword>
<dbReference type="Proteomes" id="UP000030351">
    <property type="component" value="Unassembled WGS sequence"/>
</dbReference>
<comment type="caution">
    <text evidence="3">The sequence shown here is derived from an EMBL/GenBank/DDBJ whole genome shotgun (WGS) entry which is preliminary data.</text>
</comment>
<dbReference type="InterPro" id="IPR016032">
    <property type="entry name" value="Sig_transdc_resp-reg_C-effctor"/>
</dbReference>
<dbReference type="PROSITE" id="PS50043">
    <property type="entry name" value="HTH_LUXR_2"/>
    <property type="match status" value="1"/>
</dbReference>
<dbReference type="PRINTS" id="PR00038">
    <property type="entry name" value="HTHLUXR"/>
</dbReference>
<evidence type="ECO:0000256" key="1">
    <source>
        <dbReference type="ARBA" id="ARBA00023125"/>
    </source>
</evidence>
<dbReference type="Gene3D" id="1.10.10.10">
    <property type="entry name" value="Winged helix-like DNA-binding domain superfamily/Winged helix DNA-binding domain"/>
    <property type="match status" value="1"/>
</dbReference>
<evidence type="ECO:0000313" key="4">
    <source>
        <dbReference type="Proteomes" id="UP000030351"/>
    </source>
</evidence>
<protein>
    <recommendedName>
        <fullName evidence="2">HTH luxR-type domain-containing protein</fullName>
    </recommendedName>
</protein>
<dbReference type="AlphaFoldDB" id="A0A0A3ZB50"/>
<dbReference type="GO" id="GO:0006355">
    <property type="term" value="P:regulation of DNA-templated transcription"/>
    <property type="evidence" value="ECO:0007669"/>
    <property type="project" value="InterPro"/>
</dbReference>
<dbReference type="Pfam" id="PF00196">
    <property type="entry name" value="GerE"/>
    <property type="match status" value="1"/>
</dbReference>
<proteinExistence type="predicted"/>
<dbReference type="InterPro" id="IPR000792">
    <property type="entry name" value="Tscrpt_reg_LuxR_C"/>
</dbReference>
<dbReference type="InterPro" id="IPR036388">
    <property type="entry name" value="WH-like_DNA-bd_sf"/>
</dbReference>